<dbReference type="Pfam" id="PF16344">
    <property type="entry name" value="FecR_C"/>
    <property type="match status" value="1"/>
</dbReference>
<comment type="caution">
    <text evidence="4">The sequence shown here is derived from an EMBL/GenBank/DDBJ whole genome shotgun (WGS) entry which is preliminary data.</text>
</comment>
<evidence type="ECO:0000259" key="3">
    <source>
        <dbReference type="Pfam" id="PF16344"/>
    </source>
</evidence>
<dbReference type="PANTHER" id="PTHR30273">
    <property type="entry name" value="PERIPLASMIC SIGNAL SENSOR AND SIGMA FACTOR ACTIVATOR FECR-RELATED"/>
    <property type="match status" value="1"/>
</dbReference>
<evidence type="ECO:0000313" key="4">
    <source>
        <dbReference type="EMBL" id="TWJ04967.1"/>
    </source>
</evidence>
<keyword evidence="1" id="KW-1133">Transmembrane helix</keyword>
<dbReference type="RefSeq" id="WP_144909612.1">
    <property type="nucleotide sequence ID" value="NZ_VLLI01000001.1"/>
</dbReference>
<dbReference type="AlphaFoldDB" id="A0A562UHP2"/>
<evidence type="ECO:0000256" key="1">
    <source>
        <dbReference type="SAM" id="Phobius"/>
    </source>
</evidence>
<dbReference type="Gene3D" id="2.60.120.1440">
    <property type="match status" value="1"/>
</dbReference>
<keyword evidence="1" id="KW-0472">Membrane</keyword>
<dbReference type="InterPro" id="IPR012373">
    <property type="entry name" value="Ferrdict_sens_TM"/>
</dbReference>
<dbReference type="InterPro" id="IPR006860">
    <property type="entry name" value="FecR"/>
</dbReference>
<evidence type="ECO:0000259" key="2">
    <source>
        <dbReference type="Pfam" id="PF04773"/>
    </source>
</evidence>
<feature type="domain" description="Protein FecR C-terminal" evidence="3">
    <location>
        <begin position="320"/>
        <end position="386"/>
    </location>
</feature>
<feature type="transmembrane region" description="Helical" evidence="1">
    <location>
        <begin position="86"/>
        <end position="104"/>
    </location>
</feature>
<accession>A0A562UHP2</accession>
<dbReference type="GO" id="GO:0016989">
    <property type="term" value="F:sigma factor antagonist activity"/>
    <property type="evidence" value="ECO:0007669"/>
    <property type="project" value="TreeGrafter"/>
</dbReference>
<keyword evidence="5" id="KW-1185">Reference proteome</keyword>
<dbReference type="OrthoDB" id="1099963at2"/>
<organism evidence="4 5">
    <name type="scientific">Mucilaginibacter frigoritolerans</name>
    <dbReference type="NCBI Taxonomy" id="652788"/>
    <lineage>
        <taxon>Bacteria</taxon>
        <taxon>Pseudomonadati</taxon>
        <taxon>Bacteroidota</taxon>
        <taxon>Sphingobacteriia</taxon>
        <taxon>Sphingobacteriales</taxon>
        <taxon>Sphingobacteriaceae</taxon>
        <taxon>Mucilaginibacter</taxon>
    </lineage>
</organism>
<reference evidence="4 5" key="1">
    <citation type="submission" date="2019-07" db="EMBL/GenBank/DDBJ databases">
        <title>Genomic Encyclopedia of Archaeal and Bacterial Type Strains, Phase II (KMG-II): from individual species to whole genera.</title>
        <authorList>
            <person name="Goeker M."/>
        </authorList>
    </citation>
    <scope>NUCLEOTIDE SEQUENCE [LARGE SCALE GENOMIC DNA]</scope>
    <source>
        <strain evidence="4 5">ATCC BAA-1854</strain>
    </source>
</reference>
<sequence>MQQSRLKDLFERYINSTCSDEEKHELFECINNEENARKVKSILEALLNNEPVNNTLTKERQSIILDKIFDAERTQIVHIKEKSLHWVKIAAAVILLFSATLFLMNRKTREDNHLAKNFKQGAHPGGNRAILTLSNGQQVNLNDQKNGIISHQGNAKVIKLTDGQLNYAAMDTSSSVMVYNTVSTPRGGKYDLTLADGTRVWLNAASSITYPVVFNGHDRTVRITGEAYFEVAHNKSKPFKVTAEGQTVEVLGTHFDINAYTDETELRTTLLEGKVKVSKGTDIAFLSPGQQSVIQKQQTGITIKDADTEEAIAWKNGLTSFKDADIKAIMRQVSRWYDVDIEYKGEILQPRLFTGEISRNAELSEVLKVLELSNIHYTVNDKKIIVAPN</sequence>
<proteinExistence type="predicted"/>
<dbReference type="PANTHER" id="PTHR30273:SF2">
    <property type="entry name" value="PROTEIN FECR"/>
    <property type="match status" value="1"/>
</dbReference>
<dbReference type="EMBL" id="VLLI01000001">
    <property type="protein sequence ID" value="TWJ04967.1"/>
    <property type="molecule type" value="Genomic_DNA"/>
</dbReference>
<gene>
    <name evidence="4" type="ORF">JN11_00691</name>
</gene>
<name>A0A562UHP2_9SPHI</name>
<dbReference type="Proteomes" id="UP000317010">
    <property type="component" value="Unassembled WGS sequence"/>
</dbReference>
<dbReference type="Pfam" id="PF04773">
    <property type="entry name" value="FecR"/>
    <property type="match status" value="1"/>
</dbReference>
<evidence type="ECO:0000313" key="5">
    <source>
        <dbReference type="Proteomes" id="UP000317010"/>
    </source>
</evidence>
<protein>
    <submittedName>
        <fullName evidence="4">FecR family protein</fullName>
    </submittedName>
</protein>
<dbReference type="Gene3D" id="3.55.50.30">
    <property type="match status" value="1"/>
</dbReference>
<dbReference type="InterPro" id="IPR032508">
    <property type="entry name" value="FecR_C"/>
</dbReference>
<dbReference type="FunFam" id="2.60.120.1440:FF:000001">
    <property type="entry name" value="Putative anti-sigma factor"/>
    <property type="match status" value="1"/>
</dbReference>
<feature type="domain" description="FecR protein" evidence="2">
    <location>
        <begin position="181"/>
        <end position="276"/>
    </location>
</feature>
<keyword evidence="1" id="KW-0812">Transmembrane</keyword>